<dbReference type="RefSeq" id="WP_034244228.1">
    <property type="nucleotide sequence ID" value="NZ_AQRA01000007.1"/>
</dbReference>
<dbReference type="PANTHER" id="PTHR18964">
    <property type="entry name" value="ROK (REPRESSOR, ORF, KINASE) FAMILY"/>
    <property type="match status" value="1"/>
</dbReference>
<dbReference type="Proteomes" id="UP000023541">
    <property type="component" value="Unassembled WGS sequence"/>
</dbReference>
<dbReference type="SUPFAM" id="SSF53067">
    <property type="entry name" value="Actin-like ATPase domain"/>
    <property type="match status" value="1"/>
</dbReference>
<dbReference type="InterPro" id="IPR043129">
    <property type="entry name" value="ATPase_NBD"/>
</dbReference>
<organism evidence="2 3">
    <name type="scientific">Aquimarina atlantica</name>
    <dbReference type="NCBI Taxonomy" id="1317122"/>
    <lineage>
        <taxon>Bacteria</taxon>
        <taxon>Pseudomonadati</taxon>
        <taxon>Bacteroidota</taxon>
        <taxon>Flavobacteriia</taxon>
        <taxon>Flavobacteriales</taxon>
        <taxon>Flavobacteriaceae</taxon>
        <taxon>Aquimarina</taxon>
    </lineage>
</organism>
<evidence type="ECO:0000256" key="1">
    <source>
        <dbReference type="ARBA" id="ARBA00006479"/>
    </source>
</evidence>
<evidence type="ECO:0000313" key="2">
    <source>
        <dbReference type="EMBL" id="EZH72834.1"/>
    </source>
</evidence>
<accession>A0A023BSA4</accession>
<keyword evidence="3" id="KW-1185">Reference proteome</keyword>
<comment type="caution">
    <text evidence="2">The sequence shown here is derived from an EMBL/GenBank/DDBJ whole genome shotgun (WGS) entry which is preliminary data.</text>
</comment>
<dbReference type="Pfam" id="PF00480">
    <property type="entry name" value="ROK"/>
    <property type="match status" value="1"/>
</dbReference>
<dbReference type="OrthoDB" id="49666at2"/>
<protein>
    <recommendedName>
        <fullName evidence="4">ROK family transcriptional regulator</fullName>
    </recommendedName>
</protein>
<comment type="similarity">
    <text evidence="1">Belongs to the ROK (NagC/XylR) family.</text>
</comment>
<dbReference type="Gene3D" id="3.30.420.40">
    <property type="match status" value="2"/>
</dbReference>
<proteinExistence type="inferred from homology"/>
<reference evidence="2 3" key="1">
    <citation type="submission" date="2014-04" db="EMBL/GenBank/DDBJ databases">
        <title>Aquimarina sp. 22II-S11-z7 Genome Sequencing.</title>
        <authorList>
            <person name="Lai Q."/>
        </authorList>
    </citation>
    <scope>NUCLEOTIDE SEQUENCE [LARGE SCALE GENOMIC DNA]</scope>
    <source>
        <strain evidence="2 3">22II-S11-z7</strain>
    </source>
</reference>
<dbReference type="EMBL" id="AQRA01000007">
    <property type="protein sequence ID" value="EZH72834.1"/>
    <property type="molecule type" value="Genomic_DNA"/>
</dbReference>
<name>A0A023BSA4_9FLAO</name>
<dbReference type="STRING" id="1317122.ATO12_22140"/>
<dbReference type="eggNOG" id="COG1940">
    <property type="taxonomic scope" value="Bacteria"/>
</dbReference>
<sequence length="303" mass="33727">MILGVDIGGNYITVAGIDTKTNKLSEANLVSITVDNTAEANEILERWLFAIQKVIDTLADDSLEGIGIAIPGPFDYYNGIFAFKMKQKYASLFCANIKEILKKKLQLSDDIPIRFYNDAACFGIGEVWKGKLKSIRRGLGIILGAGFGASFLFHGLPILSGDGIPKDGELYHISYKDGIADDYFSTRWFIKRYKELTDITINNVKELTEASLENDAAVQQVFNEFSENLAEFLSPWLKSYNAEAIVIGGNIAKAWPFFANELEKKINAQDCHVKIHKSELQEKAILLGSARLVNDTFYKGLAF</sequence>
<evidence type="ECO:0000313" key="3">
    <source>
        <dbReference type="Proteomes" id="UP000023541"/>
    </source>
</evidence>
<dbReference type="AlphaFoldDB" id="A0A023BSA4"/>
<evidence type="ECO:0008006" key="4">
    <source>
        <dbReference type="Google" id="ProtNLM"/>
    </source>
</evidence>
<dbReference type="InterPro" id="IPR000600">
    <property type="entry name" value="ROK"/>
</dbReference>
<gene>
    <name evidence="2" type="ORF">ATO12_22140</name>
</gene>
<dbReference type="PANTHER" id="PTHR18964:SF149">
    <property type="entry name" value="BIFUNCTIONAL UDP-N-ACETYLGLUCOSAMINE 2-EPIMERASE_N-ACETYLMANNOSAMINE KINASE"/>
    <property type="match status" value="1"/>
</dbReference>